<feature type="chain" id="PRO_5046288250" evidence="1">
    <location>
        <begin position="24"/>
        <end position="279"/>
    </location>
</feature>
<dbReference type="RefSeq" id="WP_290261638.1">
    <property type="nucleotide sequence ID" value="NZ_JAUFQG010000004.1"/>
</dbReference>
<evidence type="ECO:0000256" key="1">
    <source>
        <dbReference type="SAM" id="SignalP"/>
    </source>
</evidence>
<dbReference type="Proteomes" id="UP001595840">
    <property type="component" value="Unassembled WGS sequence"/>
</dbReference>
<evidence type="ECO:0000313" key="4">
    <source>
        <dbReference type="Proteomes" id="UP001595840"/>
    </source>
</evidence>
<feature type="signal peptide" evidence="1">
    <location>
        <begin position="1"/>
        <end position="23"/>
    </location>
</feature>
<name>A0ABV8V7J6_9GAMM</name>
<reference evidence="4" key="1">
    <citation type="journal article" date="2019" name="Int. J. Syst. Evol. Microbiol.">
        <title>The Global Catalogue of Microorganisms (GCM) 10K type strain sequencing project: providing services to taxonomists for standard genome sequencing and annotation.</title>
        <authorList>
            <consortium name="The Broad Institute Genomics Platform"/>
            <consortium name="The Broad Institute Genome Sequencing Center for Infectious Disease"/>
            <person name="Wu L."/>
            <person name="Ma J."/>
        </authorList>
    </citation>
    <scope>NUCLEOTIDE SEQUENCE [LARGE SCALE GENOMIC DNA]</scope>
    <source>
        <strain evidence="4">CECT 8570</strain>
    </source>
</reference>
<proteinExistence type="predicted"/>
<protein>
    <submittedName>
        <fullName evidence="3">Choice-of-anchor L family PEP-CTERM protein</fullName>
    </submittedName>
</protein>
<evidence type="ECO:0000313" key="3">
    <source>
        <dbReference type="EMBL" id="MFC4363668.1"/>
    </source>
</evidence>
<dbReference type="NCBIfam" id="TIGR02595">
    <property type="entry name" value="PEP_CTERM"/>
    <property type="match status" value="1"/>
</dbReference>
<feature type="domain" description="Ice-binding protein C-terminal" evidence="2">
    <location>
        <begin position="251"/>
        <end position="273"/>
    </location>
</feature>
<accession>A0ABV8V7J6</accession>
<dbReference type="NCBIfam" id="NF038133">
    <property type="entry name" value="choice_anch_L"/>
    <property type="match status" value="1"/>
</dbReference>
<gene>
    <name evidence="3" type="ORF">ACFOX3_15240</name>
</gene>
<comment type="caution">
    <text evidence="3">The sequence shown here is derived from an EMBL/GenBank/DDBJ whole genome shotgun (WGS) entry which is preliminary data.</text>
</comment>
<dbReference type="EMBL" id="JBHSCX010000020">
    <property type="protein sequence ID" value="MFC4363668.1"/>
    <property type="molecule type" value="Genomic_DNA"/>
</dbReference>
<sequence length="279" mass="28936">MRRNALLALGLTSTAFFCHTASALVVTPQNDGAMLAGDIVGSGISVSNINYVGANGASGFFTDGLSSGLGFDTGVLLTTGNAAGAAGPNTATDFGSNNGLSGDADLSALSGYSTFDATTLSFDFEFDGGLGGDLYFNFIFASEEYNEYVNSEFNDIFALYVDGVNVALLPDLTPIAINNVNNGSNAGYYNDNESGTYNLQYDGFTNAFNVALKGMSSGVHSMKFAIADGSDYILDSGIFIQASSFSTTPVDVPEPGSLLLLSFGLIGLGMARRHTNKAE</sequence>
<organism evidence="3 4">
    <name type="scientific">Simiduia curdlanivorans</name>
    <dbReference type="NCBI Taxonomy" id="1492769"/>
    <lineage>
        <taxon>Bacteria</taxon>
        <taxon>Pseudomonadati</taxon>
        <taxon>Pseudomonadota</taxon>
        <taxon>Gammaproteobacteria</taxon>
        <taxon>Cellvibrionales</taxon>
        <taxon>Cellvibrionaceae</taxon>
        <taxon>Simiduia</taxon>
    </lineage>
</organism>
<dbReference type="InterPro" id="IPR049804">
    <property type="entry name" value="Choice_anch_L"/>
</dbReference>
<keyword evidence="4" id="KW-1185">Reference proteome</keyword>
<dbReference type="Pfam" id="PF07589">
    <property type="entry name" value="PEP-CTERM"/>
    <property type="match status" value="1"/>
</dbReference>
<keyword evidence="1" id="KW-0732">Signal</keyword>
<dbReference type="InterPro" id="IPR013424">
    <property type="entry name" value="Ice-binding_C"/>
</dbReference>
<evidence type="ECO:0000259" key="2">
    <source>
        <dbReference type="Pfam" id="PF07589"/>
    </source>
</evidence>